<evidence type="ECO:0000313" key="2">
    <source>
        <dbReference type="EMBL" id="KAK8100843.1"/>
    </source>
</evidence>
<sequence>MGTPSRAHVTWRGSGTESQVVVNGPKDAKPVTAYLIIGYRLSASAHPPASANGASNPQLCAQLRED</sequence>
<evidence type="ECO:0000256" key="1">
    <source>
        <dbReference type="SAM" id="MobiDB-lite"/>
    </source>
</evidence>
<comment type="caution">
    <text evidence="2">The sequence shown here is derived from an EMBL/GenBank/DDBJ whole genome shotgun (WGS) entry which is preliminary data.</text>
</comment>
<dbReference type="AlphaFoldDB" id="A0AAW0QST3"/>
<dbReference type="EMBL" id="JAQQWP010000009">
    <property type="protein sequence ID" value="KAK8100843.1"/>
    <property type="molecule type" value="Genomic_DNA"/>
</dbReference>
<feature type="region of interest" description="Disordered" evidence="1">
    <location>
        <begin position="45"/>
        <end position="66"/>
    </location>
</feature>
<proteinExistence type="predicted"/>
<evidence type="ECO:0000313" key="3">
    <source>
        <dbReference type="Proteomes" id="UP001392437"/>
    </source>
</evidence>
<organism evidence="2 3">
    <name type="scientific">Apiospora kogelbergensis</name>
    <dbReference type="NCBI Taxonomy" id="1337665"/>
    <lineage>
        <taxon>Eukaryota</taxon>
        <taxon>Fungi</taxon>
        <taxon>Dikarya</taxon>
        <taxon>Ascomycota</taxon>
        <taxon>Pezizomycotina</taxon>
        <taxon>Sordariomycetes</taxon>
        <taxon>Xylariomycetidae</taxon>
        <taxon>Amphisphaeriales</taxon>
        <taxon>Apiosporaceae</taxon>
        <taxon>Apiospora</taxon>
    </lineage>
</organism>
<name>A0AAW0QST3_9PEZI</name>
<protein>
    <submittedName>
        <fullName evidence="2">Uncharacterized protein</fullName>
    </submittedName>
</protein>
<feature type="region of interest" description="Disordered" evidence="1">
    <location>
        <begin position="1"/>
        <end position="23"/>
    </location>
</feature>
<dbReference type="Proteomes" id="UP001392437">
    <property type="component" value="Unassembled WGS sequence"/>
</dbReference>
<accession>A0AAW0QST3</accession>
<gene>
    <name evidence="2" type="ORF">PG999_011217</name>
</gene>
<reference evidence="2 3" key="1">
    <citation type="submission" date="2023-01" db="EMBL/GenBank/DDBJ databases">
        <title>Analysis of 21 Apiospora genomes using comparative genomics revels a genus with tremendous synthesis potential of carbohydrate active enzymes and secondary metabolites.</title>
        <authorList>
            <person name="Sorensen T."/>
        </authorList>
    </citation>
    <scope>NUCLEOTIDE SEQUENCE [LARGE SCALE GENOMIC DNA]</scope>
    <source>
        <strain evidence="2 3">CBS 117206</strain>
    </source>
</reference>
<keyword evidence="3" id="KW-1185">Reference proteome</keyword>